<keyword evidence="8 9" id="KW-0413">Isomerase</keyword>
<evidence type="ECO:0000256" key="2">
    <source>
        <dbReference type="ARBA" id="ARBA00002315"/>
    </source>
</evidence>
<feature type="binding site" evidence="9 13">
    <location>
        <position position="442"/>
    </location>
    <ligand>
        <name>Mn(2+)</name>
        <dbReference type="ChEBI" id="CHEBI:29035"/>
        <label>2</label>
    </ligand>
</feature>
<evidence type="ECO:0000256" key="7">
    <source>
        <dbReference type="ARBA" id="ARBA00023211"/>
    </source>
</evidence>
<dbReference type="Gene3D" id="3.40.1450.10">
    <property type="entry name" value="BPG-independent phosphoglycerate mutase, domain B"/>
    <property type="match status" value="1"/>
</dbReference>
<dbReference type="InterPro" id="IPR017850">
    <property type="entry name" value="Alkaline_phosphatase_core_sf"/>
</dbReference>
<protein>
    <recommendedName>
        <fullName evidence="9 10">2,3-bisphosphoglycerate-independent phosphoglycerate mutase</fullName>
        <shortName evidence="9">BPG-independent PGAM</shortName>
        <shortName evidence="9">Phosphoglyceromutase</shortName>
        <shortName evidence="9">iPGM</shortName>
        <ecNumber evidence="9 10">5.4.2.12</ecNumber>
    </recommendedName>
</protein>
<comment type="similarity">
    <text evidence="4 9">Belongs to the BPG-independent phosphoglycerate mutase family.</text>
</comment>
<keyword evidence="5 9" id="KW-0479">Metal-binding</keyword>
<dbReference type="Gene3D" id="3.40.720.10">
    <property type="entry name" value="Alkaline Phosphatase, subunit A"/>
    <property type="match status" value="1"/>
</dbReference>
<dbReference type="EC" id="5.4.2.12" evidence="9 10"/>
<evidence type="ECO:0000256" key="10">
    <source>
        <dbReference type="NCBIfam" id="TIGR01307"/>
    </source>
</evidence>
<keyword evidence="6 9" id="KW-0324">Glycolysis</keyword>
<dbReference type="InterPro" id="IPR036646">
    <property type="entry name" value="PGAM_B_sf"/>
</dbReference>
<evidence type="ECO:0000256" key="12">
    <source>
        <dbReference type="PIRSR" id="PIRSR001492-2"/>
    </source>
</evidence>
<evidence type="ECO:0000256" key="13">
    <source>
        <dbReference type="PIRSR" id="PIRSR001492-3"/>
    </source>
</evidence>
<feature type="binding site" evidence="9 13">
    <location>
        <position position="62"/>
    </location>
    <ligand>
        <name>Mn(2+)</name>
        <dbReference type="ChEBI" id="CHEBI:29035"/>
        <label>2</label>
    </ligand>
</feature>
<dbReference type="CDD" id="cd16010">
    <property type="entry name" value="iPGM"/>
    <property type="match status" value="1"/>
</dbReference>
<reference evidence="16 17" key="1">
    <citation type="journal article" date="2014" name="BMC Genomics">
        <title>Comparison of environmental and isolate Sulfobacillus genomes reveals diverse carbon, sulfur, nitrogen, and hydrogen metabolisms.</title>
        <authorList>
            <person name="Justice N.B."/>
            <person name="Norman A."/>
            <person name="Brown C.T."/>
            <person name="Singh A."/>
            <person name="Thomas B.C."/>
            <person name="Banfield J.F."/>
        </authorList>
    </citation>
    <scope>NUCLEOTIDE SEQUENCE [LARGE SCALE GENOMIC DNA]</scope>
    <source>
        <strain evidence="16">AMDSBA4</strain>
    </source>
</reference>
<accession>A0A2T2WV74</accession>
<evidence type="ECO:0000259" key="15">
    <source>
        <dbReference type="Pfam" id="PF06415"/>
    </source>
</evidence>
<feature type="domain" description="BPG-independent PGAM N-terminal" evidence="15">
    <location>
        <begin position="82"/>
        <end position="297"/>
    </location>
</feature>
<comment type="function">
    <text evidence="2 9">Catalyzes the interconversion of 2-phosphoglycerate and 3-phosphoglycerate.</text>
</comment>
<proteinExistence type="inferred from homology"/>
<dbReference type="Pfam" id="PF06415">
    <property type="entry name" value="iPGM_N"/>
    <property type="match status" value="1"/>
</dbReference>
<dbReference type="InterPro" id="IPR006124">
    <property type="entry name" value="Metalloenzyme"/>
</dbReference>
<name>A0A2T2WV74_9FIRM</name>
<feature type="binding site" evidence="9 12">
    <location>
        <begin position="260"/>
        <end position="263"/>
    </location>
    <ligand>
        <name>substrate</name>
    </ligand>
</feature>
<dbReference type="Proteomes" id="UP000242972">
    <property type="component" value="Unassembled WGS sequence"/>
</dbReference>
<comment type="cofactor">
    <cofactor evidence="9">
        <name>Mn(2+)</name>
        <dbReference type="ChEBI" id="CHEBI:29035"/>
    </cofactor>
    <text evidence="9">Binds 2 manganese ions per subunit.</text>
</comment>
<dbReference type="GO" id="GO:0030145">
    <property type="term" value="F:manganese ion binding"/>
    <property type="evidence" value="ECO:0007669"/>
    <property type="project" value="UniProtKB-UniRule"/>
</dbReference>
<evidence type="ECO:0000256" key="5">
    <source>
        <dbReference type="ARBA" id="ARBA00022723"/>
    </source>
</evidence>
<comment type="catalytic activity">
    <reaction evidence="1 9">
        <text>(2R)-2-phosphoglycerate = (2R)-3-phosphoglycerate</text>
        <dbReference type="Rhea" id="RHEA:15901"/>
        <dbReference type="ChEBI" id="CHEBI:58272"/>
        <dbReference type="ChEBI" id="CHEBI:58289"/>
        <dbReference type="EC" id="5.4.2.12"/>
    </reaction>
</comment>
<comment type="subunit">
    <text evidence="9">Monomer.</text>
</comment>
<evidence type="ECO:0000256" key="9">
    <source>
        <dbReference type="HAMAP-Rule" id="MF_01038"/>
    </source>
</evidence>
<evidence type="ECO:0000256" key="8">
    <source>
        <dbReference type="ARBA" id="ARBA00023235"/>
    </source>
</evidence>
<dbReference type="SUPFAM" id="SSF53649">
    <property type="entry name" value="Alkaline phosphatase-like"/>
    <property type="match status" value="1"/>
</dbReference>
<dbReference type="GO" id="GO:0005737">
    <property type="term" value="C:cytoplasm"/>
    <property type="evidence" value="ECO:0007669"/>
    <property type="project" value="InterPro"/>
</dbReference>
<comment type="caution">
    <text evidence="16">The sequence shown here is derived from an EMBL/GenBank/DDBJ whole genome shotgun (WGS) entry which is preliminary data.</text>
</comment>
<feature type="binding site" evidence="9 12">
    <location>
        <position position="184"/>
    </location>
    <ligand>
        <name>substrate</name>
    </ligand>
</feature>
<gene>
    <name evidence="9" type="primary">gpmI</name>
    <name evidence="16" type="ORF">C7B46_20250</name>
</gene>
<dbReference type="FunFam" id="3.40.1450.10:FF:000002">
    <property type="entry name" value="2,3-bisphosphoglycerate-independent phosphoglycerate mutase"/>
    <property type="match status" value="1"/>
</dbReference>
<comment type="pathway">
    <text evidence="3 9">Carbohydrate degradation; glycolysis; pyruvate from D-glyceraldehyde 3-phosphate: step 3/5.</text>
</comment>
<dbReference type="AlphaFoldDB" id="A0A2T2WV74"/>
<feature type="binding site" evidence="9 12">
    <location>
        <position position="190"/>
    </location>
    <ligand>
        <name>substrate</name>
    </ligand>
</feature>
<evidence type="ECO:0000256" key="1">
    <source>
        <dbReference type="ARBA" id="ARBA00000370"/>
    </source>
</evidence>
<dbReference type="Pfam" id="PF01676">
    <property type="entry name" value="Metalloenzyme"/>
    <property type="match status" value="1"/>
</dbReference>
<feature type="binding site" evidence="9 13">
    <location>
        <position position="459"/>
    </location>
    <ligand>
        <name>Mn(2+)</name>
        <dbReference type="ChEBI" id="CHEBI:29035"/>
        <label>1</label>
    </ligand>
</feature>
<evidence type="ECO:0000259" key="14">
    <source>
        <dbReference type="Pfam" id="PF01676"/>
    </source>
</evidence>
<dbReference type="PANTHER" id="PTHR31637:SF0">
    <property type="entry name" value="2,3-BISPHOSPHOGLYCERATE-INDEPENDENT PHOSPHOGLYCERATE MUTASE"/>
    <property type="match status" value="1"/>
</dbReference>
<evidence type="ECO:0000313" key="16">
    <source>
        <dbReference type="EMBL" id="PSR26123.1"/>
    </source>
</evidence>
<dbReference type="InterPro" id="IPR005995">
    <property type="entry name" value="Pgm_bpd_ind"/>
</dbReference>
<feature type="active site" description="Phosphoserine intermediate" evidence="9 11">
    <location>
        <position position="62"/>
    </location>
</feature>
<dbReference type="GO" id="GO:0004619">
    <property type="term" value="F:phosphoglycerate mutase activity"/>
    <property type="evidence" value="ECO:0007669"/>
    <property type="project" value="UniProtKB-UniRule"/>
</dbReference>
<evidence type="ECO:0000256" key="6">
    <source>
        <dbReference type="ARBA" id="ARBA00023152"/>
    </source>
</evidence>
<feature type="binding site" evidence="9 12">
    <location>
        <position position="121"/>
    </location>
    <ligand>
        <name>substrate</name>
    </ligand>
</feature>
<keyword evidence="7 9" id="KW-0464">Manganese</keyword>
<dbReference type="SUPFAM" id="SSF64158">
    <property type="entry name" value="2,3-Bisphosphoglycerate-independent phosphoglycerate mutase, substrate-binding domain"/>
    <property type="match status" value="1"/>
</dbReference>
<feature type="binding site" evidence="9 13">
    <location>
        <position position="441"/>
    </location>
    <ligand>
        <name>Mn(2+)</name>
        <dbReference type="ChEBI" id="CHEBI:29035"/>
        <label>2</label>
    </ligand>
</feature>
<evidence type="ECO:0000256" key="11">
    <source>
        <dbReference type="PIRSR" id="PIRSR001492-1"/>
    </source>
</evidence>
<dbReference type="UniPathway" id="UPA00109">
    <property type="reaction ID" value="UER00186"/>
</dbReference>
<feature type="binding site" evidence="9 13">
    <location>
        <position position="400"/>
    </location>
    <ligand>
        <name>Mn(2+)</name>
        <dbReference type="ChEBI" id="CHEBI:29035"/>
        <label>1</label>
    </ligand>
</feature>
<organism evidence="16 17">
    <name type="scientific">Sulfobacillus benefaciens</name>
    <dbReference type="NCBI Taxonomy" id="453960"/>
    <lineage>
        <taxon>Bacteria</taxon>
        <taxon>Bacillati</taxon>
        <taxon>Bacillota</taxon>
        <taxon>Clostridia</taxon>
        <taxon>Eubacteriales</taxon>
        <taxon>Clostridiales Family XVII. Incertae Sedis</taxon>
        <taxon>Sulfobacillus</taxon>
    </lineage>
</organism>
<feature type="binding site" evidence="9 12">
    <location>
        <begin position="152"/>
        <end position="153"/>
    </location>
    <ligand>
        <name>substrate</name>
    </ligand>
</feature>
<evidence type="ECO:0000256" key="4">
    <source>
        <dbReference type="ARBA" id="ARBA00008819"/>
    </source>
</evidence>
<feature type="binding site" evidence="9 12">
    <location>
        <position position="333"/>
    </location>
    <ligand>
        <name>substrate</name>
    </ligand>
</feature>
<dbReference type="EMBL" id="PXYW01000133">
    <property type="protein sequence ID" value="PSR26123.1"/>
    <property type="molecule type" value="Genomic_DNA"/>
</dbReference>
<dbReference type="GO" id="GO:0006096">
    <property type="term" value="P:glycolytic process"/>
    <property type="evidence" value="ECO:0007669"/>
    <property type="project" value="UniProtKB-UniRule"/>
</dbReference>
<feature type="binding site" evidence="9 13">
    <location>
        <position position="12"/>
    </location>
    <ligand>
        <name>Mn(2+)</name>
        <dbReference type="ChEBI" id="CHEBI:29035"/>
        <label>2</label>
    </ligand>
</feature>
<feature type="domain" description="Metalloenzyme" evidence="14">
    <location>
        <begin position="4"/>
        <end position="499"/>
    </location>
</feature>
<dbReference type="PIRSF" id="PIRSF001492">
    <property type="entry name" value="IPGAM"/>
    <property type="match status" value="1"/>
</dbReference>
<sequence length="512" mass="55414">MVVKPVVLAVLDGWGEAQSGPTNAISSAPALNMERLANEYPSTLVKAHGRAVGLMENQMGDSNVGHLTIGAGRIIQQNLVRINDAIADGTLAENPTLLQMLGESQGRRLHLLGLLSPGGVHSHQEHLAALLSLIAQHGHPLEVYLHIWLDGRDVSPQSAASSLEWLASTLNTVGLGRVASISGRYYAMDRDRRWDRTERAYRAMVEGIGNQAKSAVEALLEAYSQEITDEFLPPTVLTDEHNQPVGTIGSDDVVFVFNFRADRVRQIMRALGDPNFAEFSRPVPGVRWLGGMTVYDEQFVLPHLFSPQSVANNLTEWLSHQGLTQLHVAETEKYAHVTFFFNGGIEKTHSGEERIMVPSPKVATYDLAPAMSAPQIKDVVIRALTEGRFDFILLNFANADMVGHTGNVQAAEAGVRVVDKAIGEIADRVLEHQGVLLIVADHGNAEVMRDTDGTPNTQHTTNPVPFIVVASKDILGARTMRAGGGLRDVAPTLLAVMGLAIPSEMSGASLLQ</sequence>
<dbReference type="GO" id="GO:0006007">
    <property type="term" value="P:glucose catabolic process"/>
    <property type="evidence" value="ECO:0007669"/>
    <property type="project" value="InterPro"/>
</dbReference>
<evidence type="ECO:0000313" key="17">
    <source>
        <dbReference type="Proteomes" id="UP000242972"/>
    </source>
</evidence>
<feature type="binding site" evidence="9 13">
    <location>
        <position position="404"/>
    </location>
    <ligand>
        <name>Mn(2+)</name>
        <dbReference type="ChEBI" id="CHEBI:29035"/>
        <label>1</label>
    </ligand>
</feature>
<dbReference type="InterPro" id="IPR011258">
    <property type="entry name" value="BPG-indep_PGM_N"/>
</dbReference>
<dbReference type="NCBIfam" id="TIGR01307">
    <property type="entry name" value="pgm_bpd_ind"/>
    <property type="match status" value="1"/>
</dbReference>
<evidence type="ECO:0000256" key="3">
    <source>
        <dbReference type="ARBA" id="ARBA00004798"/>
    </source>
</evidence>
<dbReference type="PANTHER" id="PTHR31637">
    <property type="entry name" value="2,3-BISPHOSPHOGLYCERATE-INDEPENDENT PHOSPHOGLYCERATE MUTASE"/>
    <property type="match status" value="1"/>
</dbReference>
<dbReference type="HAMAP" id="MF_01038">
    <property type="entry name" value="GpmI"/>
    <property type="match status" value="1"/>
</dbReference>